<gene>
    <name evidence="2" type="ORF">AAFF_G00093440</name>
</gene>
<sequence>MGGSDTKRTPVHTSSRLGVGDQLIEAQQLEESALQSGRTCRQRDLPPSGDSVMWRVAHRHGEGSEPAQKE</sequence>
<dbReference type="AlphaFoldDB" id="A0AAD7T2V1"/>
<evidence type="ECO:0000313" key="3">
    <source>
        <dbReference type="Proteomes" id="UP001221898"/>
    </source>
</evidence>
<dbReference type="Proteomes" id="UP001221898">
    <property type="component" value="Unassembled WGS sequence"/>
</dbReference>
<evidence type="ECO:0000256" key="1">
    <source>
        <dbReference type="SAM" id="MobiDB-lite"/>
    </source>
</evidence>
<keyword evidence="3" id="KW-1185">Reference proteome</keyword>
<feature type="compositionally biased region" description="Basic and acidic residues" evidence="1">
    <location>
        <begin position="59"/>
        <end position="70"/>
    </location>
</feature>
<name>A0AAD7T2V1_9TELE</name>
<protein>
    <submittedName>
        <fullName evidence="2">Uncharacterized protein</fullName>
    </submittedName>
</protein>
<dbReference type="EMBL" id="JAINUG010000016">
    <property type="protein sequence ID" value="KAJ8413348.1"/>
    <property type="molecule type" value="Genomic_DNA"/>
</dbReference>
<organism evidence="2 3">
    <name type="scientific">Aldrovandia affinis</name>
    <dbReference type="NCBI Taxonomy" id="143900"/>
    <lineage>
        <taxon>Eukaryota</taxon>
        <taxon>Metazoa</taxon>
        <taxon>Chordata</taxon>
        <taxon>Craniata</taxon>
        <taxon>Vertebrata</taxon>
        <taxon>Euteleostomi</taxon>
        <taxon>Actinopterygii</taxon>
        <taxon>Neopterygii</taxon>
        <taxon>Teleostei</taxon>
        <taxon>Notacanthiformes</taxon>
        <taxon>Halosauridae</taxon>
        <taxon>Aldrovandia</taxon>
    </lineage>
</organism>
<proteinExistence type="predicted"/>
<feature type="region of interest" description="Disordered" evidence="1">
    <location>
        <begin position="33"/>
        <end position="70"/>
    </location>
</feature>
<comment type="caution">
    <text evidence="2">The sequence shown here is derived from an EMBL/GenBank/DDBJ whole genome shotgun (WGS) entry which is preliminary data.</text>
</comment>
<feature type="region of interest" description="Disordered" evidence="1">
    <location>
        <begin position="1"/>
        <end position="21"/>
    </location>
</feature>
<accession>A0AAD7T2V1</accession>
<evidence type="ECO:0000313" key="2">
    <source>
        <dbReference type="EMBL" id="KAJ8413348.1"/>
    </source>
</evidence>
<reference evidence="2" key="1">
    <citation type="journal article" date="2023" name="Science">
        <title>Genome structures resolve the early diversification of teleost fishes.</title>
        <authorList>
            <person name="Parey E."/>
            <person name="Louis A."/>
            <person name="Montfort J."/>
            <person name="Bouchez O."/>
            <person name="Roques C."/>
            <person name="Iampietro C."/>
            <person name="Lluch J."/>
            <person name="Castinel A."/>
            <person name="Donnadieu C."/>
            <person name="Desvignes T."/>
            <person name="Floi Bucao C."/>
            <person name="Jouanno E."/>
            <person name="Wen M."/>
            <person name="Mejri S."/>
            <person name="Dirks R."/>
            <person name="Jansen H."/>
            <person name="Henkel C."/>
            <person name="Chen W.J."/>
            <person name="Zahm M."/>
            <person name="Cabau C."/>
            <person name="Klopp C."/>
            <person name="Thompson A.W."/>
            <person name="Robinson-Rechavi M."/>
            <person name="Braasch I."/>
            <person name="Lecointre G."/>
            <person name="Bobe J."/>
            <person name="Postlethwait J.H."/>
            <person name="Berthelot C."/>
            <person name="Roest Crollius H."/>
            <person name="Guiguen Y."/>
        </authorList>
    </citation>
    <scope>NUCLEOTIDE SEQUENCE</scope>
    <source>
        <strain evidence="2">NC1722</strain>
    </source>
</reference>